<dbReference type="EMBL" id="LT634361">
    <property type="protein sequence ID" value="SFZ82920.1"/>
    <property type="molecule type" value="Genomic_DNA"/>
</dbReference>
<accession>A0A2H1EAX1</accession>
<name>A0A2H1EAX1_9FLAO</name>
<dbReference type="InterPro" id="IPR019079">
    <property type="entry name" value="Capsule_synth_CapA"/>
</dbReference>
<comment type="similarity">
    <text evidence="1">Belongs to the CapA family.</text>
</comment>
<organism evidence="3 4">
    <name type="scientific">Tenacibaculum maritimum NCIMB 2154</name>
    <dbReference type="NCBI Taxonomy" id="1349785"/>
    <lineage>
        <taxon>Bacteria</taxon>
        <taxon>Pseudomonadati</taxon>
        <taxon>Bacteroidota</taxon>
        <taxon>Flavobacteriia</taxon>
        <taxon>Flavobacteriales</taxon>
        <taxon>Flavobacteriaceae</taxon>
        <taxon>Tenacibaculum</taxon>
    </lineage>
</organism>
<dbReference type="Pfam" id="PF09587">
    <property type="entry name" value="PGA_cap"/>
    <property type="match status" value="1"/>
</dbReference>
<reference evidence="3 4" key="1">
    <citation type="submission" date="2016-11" db="EMBL/GenBank/DDBJ databases">
        <authorList>
            <person name="Jaros S."/>
            <person name="Januszkiewicz K."/>
            <person name="Wedrychowicz H."/>
        </authorList>
    </citation>
    <scope>NUCLEOTIDE SEQUENCE [LARGE SCALE GENOMIC DNA]</scope>
    <source>
        <strain evidence="3">NCIMB 2154T</strain>
    </source>
</reference>
<dbReference type="PANTHER" id="PTHR33393">
    <property type="entry name" value="POLYGLUTAMINE SYNTHESIS ACCESSORY PROTEIN RV0574C-RELATED"/>
    <property type="match status" value="1"/>
</dbReference>
<gene>
    <name evidence="3" type="primary">capA</name>
    <name evidence="3" type="ORF">MARIT_1819</name>
</gene>
<dbReference type="KEGG" id="tmar:MARIT_1819"/>
<dbReference type="CDD" id="cd07381">
    <property type="entry name" value="MPP_CapA"/>
    <property type="match status" value="1"/>
</dbReference>
<dbReference type="SUPFAM" id="SSF56300">
    <property type="entry name" value="Metallo-dependent phosphatases"/>
    <property type="match status" value="1"/>
</dbReference>
<feature type="domain" description="Capsule synthesis protein CapA" evidence="2">
    <location>
        <begin position="43"/>
        <end position="291"/>
    </location>
</feature>
<keyword evidence="4" id="KW-1185">Reference proteome</keyword>
<dbReference type="AlphaFoldDB" id="A0A2H1EAX1"/>
<dbReference type="PANTHER" id="PTHR33393:SF12">
    <property type="entry name" value="CAPSULE BIOSYNTHESIS PROTEIN CAPA"/>
    <property type="match status" value="1"/>
</dbReference>
<evidence type="ECO:0000256" key="1">
    <source>
        <dbReference type="ARBA" id="ARBA00005662"/>
    </source>
</evidence>
<evidence type="ECO:0000313" key="4">
    <source>
        <dbReference type="Proteomes" id="UP000231564"/>
    </source>
</evidence>
<dbReference type="Gene3D" id="3.60.21.10">
    <property type="match status" value="1"/>
</dbReference>
<proteinExistence type="inferred from homology"/>
<evidence type="ECO:0000259" key="2">
    <source>
        <dbReference type="SMART" id="SM00854"/>
    </source>
</evidence>
<dbReference type="InterPro" id="IPR029052">
    <property type="entry name" value="Metallo-depent_PP-like"/>
</dbReference>
<protein>
    <submittedName>
        <fullName evidence="3">Capsule biosynthesis protein CapA</fullName>
    </submittedName>
</protein>
<dbReference type="STRING" id="1349785.GCA_000509405_02776"/>
<sequence>MSFKYKLFIPIKHTSMRHQIILLLIIITTKVFSQNNFQKDSISLIFMGDIMGHTPQIKAAFNANTGTYNYDNVFEKVAPIIKEADFAIANLEVTLSGAPYKGYPQFSSPDALAIACKNSGMDVLVTANNHSCDGGKKGILRTINVLDSLKIKHTGTFKNFSDKEKNNLLILNKNNIKVGLLNYTYGTNGLKVPKPTIVNQIDTLAMLADIQKSKASALDKLIVLIHWGNEYQSHPSKKQLKIADFLFKNGVDIVIGGHPHVLQKMEHFKKDATNKKERFIAYSLGNFISNQRTRKRDGGAILKITLTKKNNEVTITNPGYYLTWVDKTFTNGKLNYKIIPCATASENNFEDMETSHIKKMKLFMSDTKALFDKENTNVKEITIDKNNKLSNN</sequence>
<dbReference type="InterPro" id="IPR052169">
    <property type="entry name" value="CW_Biosynth-Accessory"/>
</dbReference>
<dbReference type="Proteomes" id="UP000231564">
    <property type="component" value="Chromosome MARIT"/>
</dbReference>
<dbReference type="SMART" id="SM00854">
    <property type="entry name" value="PGA_cap"/>
    <property type="match status" value="1"/>
</dbReference>
<evidence type="ECO:0000313" key="3">
    <source>
        <dbReference type="EMBL" id="SFZ82920.1"/>
    </source>
</evidence>